<feature type="compositionally biased region" description="Low complexity" evidence="2">
    <location>
        <begin position="118"/>
        <end position="137"/>
    </location>
</feature>
<dbReference type="InterPro" id="IPR035269">
    <property type="entry name" value="PSMD9"/>
</dbReference>
<feature type="domain" description="Nas2 N-terminal" evidence="3">
    <location>
        <begin position="30"/>
        <end position="109"/>
    </location>
</feature>
<dbReference type="InterPro" id="IPR040815">
    <property type="entry name" value="Nas2_N"/>
</dbReference>
<dbReference type="AlphaFoldDB" id="A0A2J8ADI3"/>
<keyword evidence="4" id="KW-0647">Proteasome</keyword>
<dbReference type="InterPro" id="IPR036034">
    <property type="entry name" value="PDZ_sf"/>
</dbReference>
<dbReference type="PANTHER" id="PTHR12651:SF1">
    <property type="entry name" value="26S PROTEASOME NON-ATPASE REGULATORY SUBUNIT 9"/>
    <property type="match status" value="1"/>
</dbReference>
<evidence type="ECO:0000256" key="2">
    <source>
        <dbReference type="SAM" id="MobiDB-lite"/>
    </source>
</evidence>
<keyword evidence="1" id="KW-0143">Chaperone</keyword>
<dbReference type="Pfam" id="PF18265">
    <property type="entry name" value="Nas2_N"/>
    <property type="match status" value="1"/>
</dbReference>
<feature type="region of interest" description="Disordered" evidence="2">
    <location>
        <begin position="114"/>
        <end position="153"/>
    </location>
</feature>
<dbReference type="GO" id="GO:0005737">
    <property type="term" value="C:cytoplasm"/>
    <property type="evidence" value="ECO:0007669"/>
    <property type="project" value="TreeGrafter"/>
</dbReference>
<gene>
    <name evidence="4" type="ORF">TSOC_002666</name>
</gene>
<dbReference type="OrthoDB" id="72325at2759"/>
<feature type="compositionally biased region" description="Polar residues" evidence="2">
    <location>
        <begin position="1"/>
        <end position="10"/>
    </location>
</feature>
<dbReference type="GO" id="GO:0000502">
    <property type="term" value="C:proteasome complex"/>
    <property type="evidence" value="ECO:0007669"/>
    <property type="project" value="UniProtKB-KW"/>
</dbReference>
<proteinExistence type="predicted"/>
<dbReference type="SUPFAM" id="SSF50156">
    <property type="entry name" value="PDZ domain-like"/>
    <property type="match status" value="1"/>
</dbReference>
<evidence type="ECO:0000259" key="3">
    <source>
        <dbReference type="Pfam" id="PF18265"/>
    </source>
</evidence>
<dbReference type="FunFam" id="2.30.42.10:FF:000107">
    <property type="entry name" value="26S proteasome non-ATPase regulatory subunit 9"/>
    <property type="match status" value="1"/>
</dbReference>
<organism evidence="4 5">
    <name type="scientific">Tetrabaena socialis</name>
    <dbReference type="NCBI Taxonomy" id="47790"/>
    <lineage>
        <taxon>Eukaryota</taxon>
        <taxon>Viridiplantae</taxon>
        <taxon>Chlorophyta</taxon>
        <taxon>core chlorophytes</taxon>
        <taxon>Chlorophyceae</taxon>
        <taxon>CS clade</taxon>
        <taxon>Chlamydomonadales</taxon>
        <taxon>Tetrabaenaceae</taxon>
        <taxon>Tetrabaena</taxon>
    </lineage>
</organism>
<dbReference type="Gene3D" id="6.10.140.1710">
    <property type="match status" value="1"/>
</dbReference>
<dbReference type="Proteomes" id="UP000236333">
    <property type="component" value="Unassembled WGS sequence"/>
</dbReference>
<evidence type="ECO:0000313" key="4">
    <source>
        <dbReference type="EMBL" id="PNH10580.1"/>
    </source>
</evidence>
<feature type="region of interest" description="Disordered" evidence="2">
    <location>
        <begin position="1"/>
        <end position="20"/>
    </location>
</feature>
<dbReference type="EMBL" id="PGGS01000052">
    <property type="protein sequence ID" value="PNH10580.1"/>
    <property type="molecule type" value="Genomic_DNA"/>
</dbReference>
<evidence type="ECO:0000256" key="1">
    <source>
        <dbReference type="ARBA" id="ARBA00023186"/>
    </source>
</evidence>
<protein>
    <submittedName>
        <fullName evidence="4">26S proteasome non-ATPase regulatory subunit 9</fullName>
    </submittedName>
</protein>
<dbReference type="GO" id="GO:0005634">
    <property type="term" value="C:nucleus"/>
    <property type="evidence" value="ECO:0007669"/>
    <property type="project" value="TreeGrafter"/>
</dbReference>
<evidence type="ECO:0000313" key="5">
    <source>
        <dbReference type="Proteomes" id="UP000236333"/>
    </source>
</evidence>
<name>A0A2J8ADI3_9CHLO</name>
<dbReference type="Gene3D" id="2.30.42.10">
    <property type="match status" value="1"/>
</dbReference>
<reference evidence="4 5" key="1">
    <citation type="journal article" date="2017" name="Mol. Biol. Evol.">
        <title>The 4-celled Tetrabaena socialis nuclear genome reveals the essential components for genetic control of cell number at the origin of multicellularity in the volvocine lineage.</title>
        <authorList>
            <person name="Featherston J."/>
            <person name="Arakaki Y."/>
            <person name="Hanschen E.R."/>
            <person name="Ferris P.J."/>
            <person name="Michod R.E."/>
            <person name="Olson B.J.S.C."/>
            <person name="Nozaki H."/>
            <person name="Durand P.M."/>
        </authorList>
    </citation>
    <scope>NUCLEOTIDE SEQUENCE [LARGE SCALE GENOMIC DNA]</scope>
    <source>
        <strain evidence="4 5">NIES-571</strain>
    </source>
</reference>
<sequence length="266" mass="26975">MCTATSQSSVGRGPSAEGAENVVDVLRRDLRELDRQRQGAEQEISAISERLNAPGQPGLKGSLLDKEGFPRADIDVHQVRRDRNRLVCLTNDHKAMTDRLARLLAEVHAASRADGSPAGAVASTTSGNASAASQTNSDADGTRPGAVAADGPAGSSGNEAFIALVPFAMVDEVSSGSPAAAAGLQVGDLLCDFGGVAVERAVGAPAAEAASGSSGPLMQRVAAVLAAREGQPVAATLLRQGAPVSASLTPQRWSGRGLLGCHLSPL</sequence>
<dbReference type="PANTHER" id="PTHR12651">
    <property type="entry name" value="26S PROTEASOME NON-ATPASE REGULATORY SUBUNIT 9"/>
    <property type="match status" value="1"/>
</dbReference>
<keyword evidence="5" id="KW-1185">Reference proteome</keyword>
<dbReference type="GO" id="GO:0070682">
    <property type="term" value="P:proteasome regulatory particle assembly"/>
    <property type="evidence" value="ECO:0007669"/>
    <property type="project" value="InterPro"/>
</dbReference>
<comment type="caution">
    <text evidence="4">The sequence shown here is derived from an EMBL/GenBank/DDBJ whole genome shotgun (WGS) entry which is preliminary data.</text>
</comment>
<accession>A0A2J8ADI3</accession>